<name>A0A914Z8C3_9BILA</name>
<keyword evidence="1" id="KW-1185">Reference proteome</keyword>
<reference evidence="2" key="1">
    <citation type="submission" date="2022-11" db="UniProtKB">
        <authorList>
            <consortium name="WormBaseParasite"/>
        </authorList>
    </citation>
    <scope>IDENTIFICATION</scope>
</reference>
<protein>
    <submittedName>
        <fullName evidence="2">Uncharacterized protein</fullName>
    </submittedName>
</protein>
<proteinExistence type="predicted"/>
<evidence type="ECO:0000313" key="1">
    <source>
        <dbReference type="Proteomes" id="UP000887577"/>
    </source>
</evidence>
<accession>A0A914Z8C3</accession>
<dbReference type="Proteomes" id="UP000887577">
    <property type="component" value="Unplaced"/>
</dbReference>
<evidence type="ECO:0000313" key="2">
    <source>
        <dbReference type="WBParaSite" id="PSU_v2.g8148.t1"/>
    </source>
</evidence>
<dbReference type="AlphaFoldDB" id="A0A914Z8C3"/>
<dbReference type="WBParaSite" id="PSU_v2.g8148.t1">
    <property type="protein sequence ID" value="PSU_v2.g8148.t1"/>
    <property type="gene ID" value="PSU_v2.g8148"/>
</dbReference>
<sequence>MTYFGIANLNYFENDLNVFPNISEKILLKNIKNNINYDISINYEEKVHLQNVINYDATPILYQHRSNDSLKDIWKNINHGDIVTNRASKRSLTKDDKGVIVEKKWIEFDDDKHDKMIYLITKTNNEINVSIEKLQIGIYAPNIVFNVLPNQPSYTVYRYIKRFNVELQCFEHYTCEIDGFVKSEINNQVIYTPVEFKTMEILKKQQRLDIDDLWDGAKTSIAVQCQLSEINNVIFGFRNNLSMKLKYGDIPTIINGLEYKVRNAFKRMERNTLKIIQQCKHSQDLSINDHQ</sequence>
<organism evidence="1 2">
    <name type="scientific">Panagrolaimus superbus</name>
    <dbReference type="NCBI Taxonomy" id="310955"/>
    <lineage>
        <taxon>Eukaryota</taxon>
        <taxon>Metazoa</taxon>
        <taxon>Ecdysozoa</taxon>
        <taxon>Nematoda</taxon>
        <taxon>Chromadorea</taxon>
        <taxon>Rhabditida</taxon>
        <taxon>Tylenchina</taxon>
        <taxon>Panagrolaimomorpha</taxon>
        <taxon>Panagrolaimoidea</taxon>
        <taxon>Panagrolaimidae</taxon>
        <taxon>Panagrolaimus</taxon>
    </lineage>
</organism>